<evidence type="ECO:0000313" key="2">
    <source>
        <dbReference type="Proteomes" id="UP000244810"/>
    </source>
</evidence>
<name>A0A2T7UTM8_9RHOB</name>
<dbReference type="Proteomes" id="UP000244810">
    <property type="component" value="Unassembled WGS sequence"/>
</dbReference>
<keyword evidence="2" id="KW-1185">Reference proteome</keyword>
<gene>
    <name evidence="1" type="ORF">DDE23_08315</name>
</gene>
<sequence>MNGFMAVVHNVPRDRGLDLILHTPGGGTEATRALVEYLYKMFGRDIRAIVPQIAMSAGTMIACACRQVLMGKHSCLGPTDPQVRGHPAMGVLAEVDQAIIEIKKEPLKQLLYQQIFAKYPPAFILDCERSVAGSRDMVCEWLATNMLSEEENPSVAANATVANLMNYLGTTDHAHHFLIDKCKEMGLKVLAIEDNQELQEDILSVHHSFIASFARTNAIKIIQNAHGATWSPAVS</sequence>
<dbReference type="PANTHER" id="PTHR35984:SF1">
    <property type="entry name" value="PERIPLASMIC SERINE PROTEASE"/>
    <property type="match status" value="1"/>
</dbReference>
<dbReference type="GO" id="GO:0006508">
    <property type="term" value="P:proteolysis"/>
    <property type="evidence" value="ECO:0007669"/>
    <property type="project" value="UniProtKB-KW"/>
</dbReference>
<organism evidence="1 2">
    <name type="scientific">Pararhodobacter aggregans</name>
    <dbReference type="NCBI Taxonomy" id="404875"/>
    <lineage>
        <taxon>Bacteria</taxon>
        <taxon>Pseudomonadati</taxon>
        <taxon>Pseudomonadota</taxon>
        <taxon>Alphaproteobacteria</taxon>
        <taxon>Rhodobacterales</taxon>
        <taxon>Paracoccaceae</taxon>
        <taxon>Pararhodobacter</taxon>
    </lineage>
</organism>
<dbReference type="GO" id="GO:0008233">
    <property type="term" value="F:peptidase activity"/>
    <property type="evidence" value="ECO:0007669"/>
    <property type="project" value="UniProtKB-KW"/>
</dbReference>
<dbReference type="InterPro" id="IPR029045">
    <property type="entry name" value="ClpP/crotonase-like_dom_sf"/>
</dbReference>
<dbReference type="GO" id="GO:0016020">
    <property type="term" value="C:membrane"/>
    <property type="evidence" value="ECO:0007669"/>
    <property type="project" value="InterPro"/>
</dbReference>
<dbReference type="EMBL" id="QDDR01000003">
    <property type="protein sequence ID" value="PVE48130.1"/>
    <property type="molecule type" value="Genomic_DNA"/>
</dbReference>
<reference evidence="1 2" key="1">
    <citation type="journal article" date="2011" name="Syst. Appl. Microbiol.">
        <title>Defluviimonas denitrificans gen. nov., sp. nov., and Pararhodobacter aggregans gen. nov., sp. nov., non-phototrophic Rhodobacteraceae from the biofilter of a marine aquaculture.</title>
        <authorList>
            <person name="Foesel B.U."/>
            <person name="Drake H.L."/>
            <person name="Schramm A."/>
        </authorList>
    </citation>
    <scope>NUCLEOTIDE SEQUENCE [LARGE SCALE GENOMIC DNA]</scope>
    <source>
        <strain evidence="1 2">D1-19</strain>
    </source>
</reference>
<dbReference type="Pfam" id="PF01972">
    <property type="entry name" value="SDH_protease"/>
    <property type="match status" value="1"/>
</dbReference>
<dbReference type="Gene3D" id="3.90.226.10">
    <property type="entry name" value="2-enoyl-CoA Hydratase, Chain A, domain 1"/>
    <property type="match status" value="1"/>
</dbReference>
<protein>
    <submittedName>
        <fullName evidence="1">Serine protease</fullName>
    </submittedName>
</protein>
<proteinExistence type="predicted"/>
<evidence type="ECO:0000313" key="1">
    <source>
        <dbReference type="EMBL" id="PVE48130.1"/>
    </source>
</evidence>
<dbReference type="SUPFAM" id="SSF52096">
    <property type="entry name" value="ClpP/crotonase"/>
    <property type="match status" value="1"/>
</dbReference>
<comment type="caution">
    <text evidence="1">The sequence shown here is derived from an EMBL/GenBank/DDBJ whole genome shotgun (WGS) entry which is preliminary data.</text>
</comment>
<keyword evidence="1" id="KW-0645">Protease</keyword>
<dbReference type="InterPro" id="IPR002825">
    <property type="entry name" value="Pept_S49_ser-pept_pro"/>
</dbReference>
<dbReference type="OrthoDB" id="9806253at2"/>
<accession>A0A2T7UTM8</accession>
<keyword evidence="1" id="KW-0378">Hydrolase</keyword>
<dbReference type="PANTHER" id="PTHR35984">
    <property type="entry name" value="PERIPLASMIC SERINE PROTEASE"/>
    <property type="match status" value="1"/>
</dbReference>
<dbReference type="AlphaFoldDB" id="A0A2T7UTM8"/>